<reference evidence="1" key="2">
    <citation type="journal article" date="2024" name="Antonie Van Leeuwenhoek">
        <title>Roseihalotalea indica gen. nov., sp. nov., a halophilic Bacteroidetes from mesopelagic Southwest Indian Ocean with higher carbohydrate metabolic potential.</title>
        <authorList>
            <person name="Chen B."/>
            <person name="Zhang M."/>
            <person name="Lin D."/>
            <person name="Ye J."/>
            <person name="Tang K."/>
        </authorList>
    </citation>
    <scope>NUCLEOTIDE SEQUENCE</scope>
    <source>
        <strain evidence="1">TK19036</strain>
    </source>
</reference>
<accession>A0AA49GI95</accession>
<protein>
    <submittedName>
        <fullName evidence="1">Uncharacterized protein</fullName>
    </submittedName>
</protein>
<sequence>MDQMNSEPQQMSMERNIEEMYHNSLEWQSEVSLWKQELKFFQKMLDTYTAKCLSVEQKQQLSHFQNLLIYYNGELLDQFKQQSRRHAKYLAHHMEENTPFNLDEYQQKFGGMSSHLSAFASEYRRYKKDFFSLMEELIDQSLAEQNKMEPADADCPPEM</sequence>
<gene>
    <name evidence="1" type="ORF">K4G66_17335</name>
</gene>
<reference evidence="1" key="1">
    <citation type="journal article" date="2023" name="Comput. Struct. Biotechnol. J.">
        <title>Discovery of a novel marine Bacteroidetes with a rich repertoire of carbohydrate-active enzymes.</title>
        <authorList>
            <person name="Chen B."/>
            <person name="Liu G."/>
            <person name="Chen Q."/>
            <person name="Wang H."/>
            <person name="Liu L."/>
            <person name="Tang K."/>
        </authorList>
    </citation>
    <scope>NUCLEOTIDE SEQUENCE</scope>
    <source>
        <strain evidence="1">TK19036</strain>
    </source>
</reference>
<evidence type="ECO:0000313" key="1">
    <source>
        <dbReference type="EMBL" id="WKN34144.1"/>
    </source>
</evidence>
<dbReference type="AlphaFoldDB" id="A0AA49GI95"/>
<name>A0AA49GI95_9BACT</name>
<organism evidence="1">
    <name type="scientific">Roseihalotalea indica</name>
    <dbReference type="NCBI Taxonomy" id="2867963"/>
    <lineage>
        <taxon>Bacteria</taxon>
        <taxon>Pseudomonadati</taxon>
        <taxon>Bacteroidota</taxon>
        <taxon>Cytophagia</taxon>
        <taxon>Cytophagales</taxon>
        <taxon>Catalimonadaceae</taxon>
        <taxon>Roseihalotalea</taxon>
    </lineage>
</organism>
<proteinExistence type="predicted"/>
<dbReference type="EMBL" id="CP120682">
    <property type="protein sequence ID" value="WKN34144.1"/>
    <property type="molecule type" value="Genomic_DNA"/>
</dbReference>